<feature type="compositionally biased region" description="Low complexity" evidence="1">
    <location>
        <begin position="46"/>
        <end position="62"/>
    </location>
</feature>
<comment type="caution">
    <text evidence="2">The sequence shown here is derived from an EMBL/GenBank/DDBJ whole genome shotgun (WGS) entry which is preliminary data.</text>
</comment>
<evidence type="ECO:0000313" key="2">
    <source>
        <dbReference type="EMBL" id="KAG0247587.1"/>
    </source>
</evidence>
<keyword evidence="3" id="KW-1185">Reference proteome</keyword>
<proteinExistence type="predicted"/>
<organism evidence="2 3">
    <name type="scientific">Actinomortierella ambigua</name>
    <dbReference type="NCBI Taxonomy" id="1343610"/>
    <lineage>
        <taxon>Eukaryota</taxon>
        <taxon>Fungi</taxon>
        <taxon>Fungi incertae sedis</taxon>
        <taxon>Mucoromycota</taxon>
        <taxon>Mortierellomycotina</taxon>
        <taxon>Mortierellomycetes</taxon>
        <taxon>Mortierellales</taxon>
        <taxon>Mortierellaceae</taxon>
        <taxon>Actinomortierella</taxon>
    </lineage>
</organism>
<feature type="compositionally biased region" description="Basic and acidic residues" evidence="1">
    <location>
        <begin position="93"/>
        <end position="102"/>
    </location>
</feature>
<feature type="compositionally biased region" description="Polar residues" evidence="1">
    <location>
        <begin position="21"/>
        <end position="33"/>
    </location>
</feature>
<gene>
    <name evidence="2" type="ORF">DFQ27_001835</name>
</gene>
<feature type="non-terminal residue" evidence="2">
    <location>
        <position position="192"/>
    </location>
</feature>
<reference evidence="2" key="1">
    <citation type="journal article" date="2020" name="Fungal Divers.">
        <title>Resolving the Mortierellaceae phylogeny through synthesis of multi-gene phylogenetics and phylogenomics.</title>
        <authorList>
            <person name="Vandepol N."/>
            <person name="Liber J."/>
            <person name="Desiro A."/>
            <person name="Na H."/>
            <person name="Kennedy M."/>
            <person name="Barry K."/>
            <person name="Grigoriev I.V."/>
            <person name="Miller A.N."/>
            <person name="O'Donnell K."/>
            <person name="Stajich J.E."/>
            <person name="Bonito G."/>
        </authorList>
    </citation>
    <scope>NUCLEOTIDE SEQUENCE</scope>
    <source>
        <strain evidence="2">BC1065</strain>
    </source>
</reference>
<name>A0A9P6PH01_9FUNG</name>
<feature type="region of interest" description="Disordered" evidence="1">
    <location>
        <begin position="1"/>
        <end position="148"/>
    </location>
</feature>
<dbReference type="AlphaFoldDB" id="A0A9P6PH01"/>
<feature type="compositionally biased region" description="Pro residues" evidence="1">
    <location>
        <begin position="131"/>
        <end position="140"/>
    </location>
</feature>
<accession>A0A9P6PH01</accession>
<dbReference type="EMBL" id="JAAAJB010001647">
    <property type="protein sequence ID" value="KAG0247587.1"/>
    <property type="molecule type" value="Genomic_DNA"/>
</dbReference>
<sequence length="192" mass="21441">MTSSPERRVSFDENELLALSSAPNPASQASTDTQPHRSVSPPPTQPRRSVSPSQPVRSHSPPCSQRRLASPAGTVYYGSPRSTNVYDQETETDSDKENEPSQHHRQTRTPTPHTPSPPLEAPTQRNSRQDPYPPVQPPHHSPSLAPTPSDWWQRVRHLDTELAQVNNLIQFQIHHNRYPVALIAQAQALIAE</sequence>
<feature type="compositionally biased region" description="Basic and acidic residues" evidence="1">
    <location>
        <begin position="1"/>
        <end position="11"/>
    </location>
</feature>
<evidence type="ECO:0000313" key="3">
    <source>
        <dbReference type="Proteomes" id="UP000807716"/>
    </source>
</evidence>
<evidence type="ECO:0000256" key="1">
    <source>
        <dbReference type="SAM" id="MobiDB-lite"/>
    </source>
</evidence>
<protein>
    <submittedName>
        <fullName evidence="2">Uncharacterized protein</fullName>
    </submittedName>
</protein>
<dbReference type="Proteomes" id="UP000807716">
    <property type="component" value="Unassembled WGS sequence"/>
</dbReference>